<name>A0A178XJX9_9HYPH</name>
<evidence type="ECO:0000256" key="2">
    <source>
        <dbReference type="ARBA" id="ARBA00022833"/>
    </source>
</evidence>
<dbReference type="Gene3D" id="2.40.128.20">
    <property type="match status" value="1"/>
</dbReference>
<feature type="region of interest" description="Disordered" evidence="3">
    <location>
        <begin position="29"/>
        <end position="48"/>
    </location>
</feature>
<dbReference type="InterPro" id="IPR012674">
    <property type="entry name" value="Calycin"/>
</dbReference>
<evidence type="ECO:0000313" key="6">
    <source>
        <dbReference type="EMBL" id="OAP35550.1"/>
    </source>
</evidence>
<dbReference type="OrthoDB" id="9810636at2"/>
<organism evidence="6 7">
    <name type="scientific">Sinorhizobium glycinis</name>
    <dbReference type="NCBI Taxonomy" id="1472378"/>
    <lineage>
        <taxon>Bacteria</taxon>
        <taxon>Pseudomonadati</taxon>
        <taxon>Pseudomonadota</taxon>
        <taxon>Alphaproteobacteria</taxon>
        <taxon>Hyphomicrobiales</taxon>
        <taxon>Rhizobiaceae</taxon>
        <taxon>Sinorhizobium/Ensifer group</taxon>
        <taxon>Sinorhizobium</taxon>
    </lineage>
</organism>
<dbReference type="STRING" id="1472378.AU381_11555"/>
<dbReference type="SUPFAM" id="SSF50814">
    <property type="entry name" value="Lipocalins"/>
    <property type="match status" value="1"/>
</dbReference>
<gene>
    <name evidence="6" type="ORF">AU381_11555</name>
</gene>
<feature type="compositionally biased region" description="Basic and acidic residues" evidence="3">
    <location>
        <begin position="37"/>
        <end position="48"/>
    </location>
</feature>
<dbReference type="EMBL" id="LPUX01000066">
    <property type="protein sequence ID" value="OAP35550.1"/>
    <property type="molecule type" value="Genomic_DNA"/>
</dbReference>
<feature type="chain" id="PRO_5008096943" evidence="4">
    <location>
        <begin position="27"/>
        <end position="226"/>
    </location>
</feature>
<dbReference type="Pfam" id="PF09223">
    <property type="entry name" value="ZinT"/>
    <property type="match status" value="1"/>
</dbReference>
<protein>
    <submittedName>
        <fullName evidence="6">Metal-binding protein ZinT</fullName>
    </submittedName>
</protein>
<evidence type="ECO:0000259" key="5">
    <source>
        <dbReference type="Pfam" id="PF09223"/>
    </source>
</evidence>
<feature type="signal peptide" evidence="4">
    <location>
        <begin position="1"/>
        <end position="26"/>
    </location>
</feature>
<proteinExistence type="predicted"/>
<evidence type="ECO:0000256" key="1">
    <source>
        <dbReference type="ARBA" id="ARBA00022729"/>
    </source>
</evidence>
<evidence type="ECO:0000256" key="3">
    <source>
        <dbReference type="SAM" id="MobiDB-lite"/>
    </source>
</evidence>
<evidence type="ECO:0000313" key="7">
    <source>
        <dbReference type="Proteomes" id="UP000094025"/>
    </source>
</evidence>
<dbReference type="Proteomes" id="UP000094025">
    <property type="component" value="Unassembled WGS sequence"/>
</dbReference>
<dbReference type="AlphaFoldDB" id="A0A178XJX9"/>
<keyword evidence="2" id="KW-0862">Zinc</keyword>
<reference evidence="6 7" key="1">
    <citation type="journal article" date="2016" name="Int. J. Syst. Evol. Microbiol.">
        <title>Ensifer glycinis sp. nov., an novel rhizobial species associated with Glycine spp.</title>
        <authorList>
            <person name="Yan H."/>
            <person name="Yan J."/>
            <person name="Sui X.H."/>
            <person name="Wang E.T."/>
            <person name="Chen W.X."/>
            <person name="Zhang X.X."/>
            <person name="Chen W.F."/>
        </authorList>
    </citation>
    <scope>NUCLEOTIDE SEQUENCE [LARGE SCALE GENOMIC DNA]</scope>
    <source>
        <strain evidence="6 7">CCBAU 23380</strain>
    </source>
</reference>
<evidence type="ECO:0000256" key="4">
    <source>
        <dbReference type="SAM" id="SignalP"/>
    </source>
</evidence>
<sequence>MQKTIKKLGYALSVSSALLFAGQALSEGTSGAQTSSGHDHAQSHSHDAKGSVYEGYFEDDQVKPRALSDWEGDWQSVYPYLVDGTLDPVLADKAKHGDKSAGEYRAYYDAGYKTGIDRIAIEGSNVTFFRGKESISGNYETDGHEILTYKKGNRGVRYVFKKTGGDGTAPQFIQFSDHIITPEKAGHYHLYWGNDRAALLKEVTNWPTYYPSHLNGKQIVDEMLAH</sequence>
<dbReference type="RefSeq" id="WP_014858015.1">
    <property type="nucleotide sequence ID" value="NZ_LPUX01000066.1"/>
</dbReference>
<comment type="caution">
    <text evidence="6">The sequence shown here is derived from an EMBL/GenBank/DDBJ whole genome shotgun (WGS) entry which is preliminary data.</text>
</comment>
<dbReference type="InterPro" id="IPR015304">
    <property type="entry name" value="ZinT_dom"/>
</dbReference>
<dbReference type="GO" id="GO:0008270">
    <property type="term" value="F:zinc ion binding"/>
    <property type="evidence" value="ECO:0007669"/>
    <property type="project" value="InterPro"/>
</dbReference>
<feature type="domain" description="ZinT" evidence="5">
    <location>
        <begin position="50"/>
        <end position="226"/>
    </location>
</feature>
<keyword evidence="7" id="KW-1185">Reference proteome</keyword>
<accession>A0A178XJX9</accession>
<keyword evidence="1 4" id="KW-0732">Signal</keyword>